<proteinExistence type="predicted"/>
<organism evidence="1 2">
    <name type="scientific">Xanthomonas oryzae</name>
    <dbReference type="NCBI Taxonomy" id="347"/>
    <lineage>
        <taxon>Bacteria</taxon>
        <taxon>Pseudomonadati</taxon>
        <taxon>Pseudomonadota</taxon>
        <taxon>Gammaproteobacteria</taxon>
        <taxon>Lysobacterales</taxon>
        <taxon>Lysobacteraceae</taxon>
        <taxon>Xanthomonas</taxon>
    </lineage>
</organism>
<dbReference type="EMBL" id="LHUJ01000324">
    <property type="protein sequence ID" value="KOR40681.1"/>
    <property type="molecule type" value="Genomic_DNA"/>
</dbReference>
<reference evidence="1 2" key="2">
    <citation type="submission" date="2015-09" db="EMBL/GenBank/DDBJ databases">
        <title>Draft genome sequence of Xanthomonas oryzae pv. USA str. X11-5A.</title>
        <authorList>
            <person name="Knight B.M."/>
            <person name="Roberts D.P."/>
            <person name="Lin D."/>
            <person name="Hari K."/>
            <person name="Fletcher J."/>
            <person name="Melcher U."/>
            <person name="Blagden T."/>
            <person name="Winegar R.A."/>
        </authorList>
    </citation>
    <scope>NUCLEOTIDE SEQUENCE [LARGE SCALE GENOMIC DNA]</scope>
    <source>
        <strain evidence="1 2">X11-5A</strain>
    </source>
</reference>
<gene>
    <name evidence="1" type="ORF">ADT25_18710</name>
</gene>
<dbReference type="AlphaFoldDB" id="A0AAP0ZJJ3"/>
<sequence>MRLAPAGQRTGSAQAMATISHAAVQCVHVPWRAISLYMLTHPHLPATDESIAGKCVMSLQ</sequence>
<evidence type="ECO:0000313" key="1">
    <source>
        <dbReference type="EMBL" id="KOR40681.1"/>
    </source>
</evidence>
<evidence type="ECO:0000313" key="2">
    <source>
        <dbReference type="Proteomes" id="UP000036790"/>
    </source>
</evidence>
<reference evidence="1 2" key="1">
    <citation type="submission" date="2015-07" db="EMBL/GenBank/DDBJ databases">
        <authorList>
            <consortium name="Consortium for Microbial Forensics and Genomics (microFORGE)"/>
            <person name="Knight B.M."/>
            <person name="Roberts D.P."/>
            <person name="Lin D."/>
            <person name="Hari K."/>
            <person name="Fletcher J."/>
            <person name="Melcher U."/>
            <person name="Blagden T."/>
            <person name="Winegar R.A."/>
        </authorList>
    </citation>
    <scope>NUCLEOTIDE SEQUENCE [LARGE SCALE GENOMIC DNA]</scope>
    <source>
        <strain evidence="1 2">X11-5A</strain>
    </source>
</reference>
<name>A0AAP0ZJJ3_9XANT</name>
<accession>A0AAP0ZJJ3</accession>
<dbReference type="Proteomes" id="UP000036790">
    <property type="component" value="Unassembled WGS sequence"/>
</dbReference>
<comment type="caution">
    <text evidence="1">The sequence shown here is derived from an EMBL/GenBank/DDBJ whole genome shotgun (WGS) entry which is preliminary data.</text>
</comment>
<protein>
    <submittedName>
        <fullName evidence="1">Uncharacterized protein</fullName>
    </submittedName>
</protein>